<protein>
    <submittedName>
        <fullName evidence="1">Uncharacterized protein</fullName>
    </submittedName>
</protein>
<name>A0A1M5DI66_9ACTN</name>
<dbReference type="Proteomes" id="UP000186132">
    <property type="component" value="Unassembled WGS sequence"/>
</dbReference>
<sequence length="53" mass="6130">MARLESDRDALYDLVTEIRATQQEHSRRFDAVDGRFDAIEATLAEVVRRLPEP</sequence>
<evidence type="ECO:0000313" key="2">
    <source>
        <dbReference type="Proteomes" id="UP000186132"/>
    </source>
</evidence>
<reference evidence="1 2" key="1">
    <citation type="submission" date="2016-11" db="EMBL/GenBank/DDBJ databases">
        <authorList>
            <person name="Jaros S."/>
            <person name="Januszkiewicz K."/>
            <person name="Wedrychowicz H."/>
        </authorList>
    </citation>
    <scope>NUCLEOTIDE SEQUENCE [LARGE SCALE GENOMIC DNA]</scope>
    <source>
        <strain evidence="1 2">DSM 45627</strain>
    </source>
</reference>
<accession>A0A1M5DI66</accession>
<dbReference type="EMBL" id="FQVU01000001">
    <property type="protein sequence ID" value="SHF66606.1"/>
    <property type="molecule type" value="Genomic_DNA"/>
</dbReference>
<proteinExistence type="predicted"/>
<gene>
    <name evidence="1" type="ORF">SAMN05443575_0585</name>
</gene>
<keyword evidence="2" id="KW-1185">Reference proteome</keyword>
<evidence type="ECO:0000313" key="1">
    <source>
        <dbReference type="EMBL" id="SHF66606.1"/>
    </source>
</evidence>
<organism evidence="1 2">
    <name type="scientific">Jatrophihabitans endophyticus</name>
    <dbReference type="NCBI Taxonomy" id="1206085"/>
    <lineage>
        <taxon>Bacteria</taxon>
        <taxon>Bacillati</taxon>
        <taxon>Actinomycetota</taxon>
        <taxon>Actinomycetes</taxon>
        <taxon>Jatrophihabitantales</taxon>
        <taxon>Jatrophihabitantaceae</taxon>
        <taxon>Jatrophihabitans</taxon>
    </lineage>
</organism>
<dbReference type="STRING" id="1206085.SAMN05443575_0585"/>
<dbReference type="AlphaFoldDB" id="A0A1M5DI66"/>